<keyword evidence="7" id="KW-0808">Transferase</keyword>
<dbReference type="PROSITE" id="PS51698">
    <property type="entry name" value="U_BOX"/>
    <property type="match status" value="1"/>
</dbReference>
<evidence type="ECO:0000313" key="16">
    <source>
        <dbReference type="Proteomes" id="UP000812966"/>
    </source>
</evidence>
<dbReference type="InterPro" id="IPR020892">
    <property type="entry name" value="Cyclophilin-type_PPIase_CS"/>
</dbReference>
<dbReference type="GO" id="GO:0061630">
    <property type="term" value="F:ubiquitin protein ligase activity"/>
    <property type="evidence" value="ECO:0007669"/>
    <property type="project" value="UniProtKB-EC"/>
</dbReference>
<keyword evidence="11" id="KW-0539">Nucleus</keyword>
<dbReference type="InterPro" id="IPR013083">
    <property type="entry name" value="Znf_RING/FYVE/PHD"/>
</dbReference>
<comment type="pathway">
    <text evidence="5">Protein modification; protein ubiquitination.</text>
</comment>
<dbReference type="GO" id="GO:0003755">
    <property type="term" value="F:peptidyl-prolyl cis-trans isomerase activity"/>
    <property type="evidence" value="ECO:0007669"/>
    <property type="project" value="UniProtKB-KW"/>
</dbReference>
<keyword evidence="9" id="KW-0697">Rotamase</keyword>
<evidence type="ECO:0000313" key="15">
    <source>
        <dbReference type="EMBL" id="KAG7532068.1"/>
    </source>
</evidence>
<keyword evidence="10" id="KW-0413">Isomerase</keyword>
<evidence type="ECO:0000256" key="4">
    <source>
        <dbReference type="ARBA" id="ARBA00004123"/>
    </source>
</evidence>
<comment type="catalytic activity">
    <reaction evidence="1">
        <text>S-ubiquitinyl-[E2 ubiquitin-conjugating enzyme]-L-cysteine + [acceptor protein]-L-lysine = [E2 ubiquitin-conjugating enzyme]-L-cysteine + N(6)-ubiquitinyl-[acceptor protein]-L-lysine.</text>
        <dbReference type="EC" id="2.3.2.27"/>
    </reaction>
</comment>
<dbReference type="SMART" id="SM00504">
    <property type="entry name" value="Ubox"/>
    <property type="match status" value="1"/>
</dbReference>
<dbReference type="PROSITE" id="PS00170">
    <property type="entry name" value="CSA_PPIASE_1"/>
    <property type="match status" value="1"/>
</dbReference>
<dbReference type="EMBL" id="JABELV010000075">
    <property type="protein sequence ID" value="KAG7532068.1"/>
    <property type="molecule type" value="Genomic_DNA"/>
</dbReference>
<protein>
    <recommendedName>
        <fullName evidence="17">Peptidyl-prolyl cis-trans isomerase-like 2</fullName>
    </recommendedName>
</protein>
<comment type="subcellular location">
    <subcellularLocation>
        <location evidence="4">Nucleus</location>
    </subcellularLocation>
</comment>
<dbReference type="PROSITE" id="PS50072">
    <property type="entry name" value="CSA_PPIASE_2"/>
    <property type="match status" value="1"/>
</dbReference>
<dbReference type="GO" id="GO:0006457">
    <property type="term" value="P:protein folding"/>
    <property type="evidence" value="ECO:0007669"/>
    <property type="project" value="InterPro"/>
</dbReference>
<dbReference type="SUPFAM" id="SSF57850">
    <property type="entry name" value="RING/U-box"/>
    <property type="match status" value="1"/>
</dbReference>
<gene>
    <name evidence="15" type="ORF">FFLO_03876</name>
</gene>
<evidence type="ECO:0000256" key="7">
    <source>
        <dbReference type="ARBA" id="ARBA00022679"/>
    </source>
</evidence>
<evidence type="ECO:0000259" key="13">
    <source>
        <dbReference type="PROSITE" id="PS50072"/>
    </source>
</evidence>
<evidence type="ECO:0000256" key="8">
    <source>
        <dbReference type="ARBA" id="ARBA00022786"/>
    </source>
</evidence>
<evidence type="ECO:0000256" key="1">
    <source>
        <dbReference type="ARBA" id="ARBA00000900"/>
    </source>
</evidence>
<feature type="domain" description="PPIase cyclophilin-type" evidence="13">
    <location>
        <begin position="304"/>
        <end position="463"/>
    </location>
</feature>
<evidence type="ECO:0000256" key="3">
    <source>
        <dbReference type="ARBA" id="ARBA00003697"/>
    </source>
</evidence>
<evidence type="ECO:0000256" key="9">
    <source>
        <dbReference type="ARBA" id="ARBA00023110"/>
    </source>
</evidence>
<keyword evidence="16" id="KW-1185">Reference proteome</keyword>
<evidence type="ECO:0000259" key="14">
    <source>
        <dbReference type="PROSITE" id="PS51698"/>
    </source>
</evidence>
<dbReference type="InterPro" id="IPR002130">
    <property type="entry name" value="Cyclophilin-type_PPIase_dom"/>
</dbReference>
<dbReference type="PANTHER" id="PTHR45625:SF1">
    <property type="entry name" value="RING-TYPE E3 UBIQUITIN-PROTEIN LIGASE PPIL2"/>
    <property type="match status" value="1"/>
</dbReference>
<comment type="catalytic activity">
    <reaction evidence="2">
        <text>[protein]-peptidylproline (omega=180) = [protein]-peptidylproline (omega=0)</text>
        <dbReference type="Rhea" id="RHEA:16237"/>
        <dbReference type="Rhea" id="RHEA-COMP:10747"/>
        <dbReference type="Rhea" id="RHEA-COMP:10748"/>
        <dbReference type="ChEBI" id="CHEBI:83833"/>
        <dbReference type="ChEBI" id="CHEBI:83834"/>
        <dbReference type="EC" id="5.2.1.8"/>
    </reaction>
</comment>
<evidence type="ECO:0000256" key="2">
    <source>
        <dbReference type="ARBA" id="ARBA00000971"/>
    </source>
</evidence>
<dbReference type="CDD" id="cd16663">
    <property type="entry name" value="RING-Ubox_PPIL2"/>
    <property type="match status" value="1"/>
</dbReference>
<dbReference type="Proteomes" id="UP000812966">
    <property type="component" value="Unassembled WGS sequence"/>
</dbReference>
<dbReference type="Pfam" id="PF00160">
    <property type="entry name" value="Pro_isomerase"/>
    <property type="match status" value="1"/>
</dbReference>
<evidence type="ECO:0000256" key="6">
    <source>
        <dbReference type="ARBA" id="ARBA00007930"/>
    </source>
</evidence>
<evidence type="ECO:0000256" key="11">
    <source>
        <dbReference type="ARBA" id="ARBA00023242"/>
    </source>
</evidence>
<keyword evidence="8" id="KW-0833">Ubl conjugation pathway</keyword>
<feature type="domain" description="U-box" evidence="14">
    <location>
        <begin position="37"/>
        <end position="114"/>
    </location>
</feature>
<dbReference type="FunFam" id="3.30.40.10:FF:000079">
    <property type="entry name" value="Peptidyl-prolyl cis-trans isomerase 2"/>
    <property type="match status" value="1"/>
</dbReference>
<comment type="similarity">
    <text evidence="6">Belongs to the cyclophilin-type PPIase family. PPIL2 subfamily.</text>
</comment>
<dbReference type="PANTHER" id="PTHR45625">
    <property type="entry name" value="PEPTIDYL-PROLYL CIS-TRANS ISOMERASE-RELATED"/>
    <property type="match status" value="1"/>
</dbReference>
<reference evidence="15" key="1">
    <citation type="submission" date="2020-04" db="EMBL/GenBank/DDBJ databases">
        <title>Analysis of mating type loci in Filobasidium floriforme.</title>
        <authorList>
            <person name="Nowrousian M."/>
        </authorList>
    </citation>
    <scope>NUCLEOTIDE SEQUENCE</scope>
    <source>
        <strain evidence="15">CBS 6242</strain>
    </source>
</reference>
<dbReference type="InterPro" id="IPR044666">
    <property type="entry name" value="Cyclophilin_A-like"/>
</dbReference>
<dbReference type="GO" id="GO:0071013">
    <property type="term" value="C:catalytic step 2 spliceosome"/>
    <property type="evidence" value="ECO:0007669"/>
    <property type="project" value="TreeGrafter"/>
</dbReference>
<dbReference type="Gene3D" id="3.30.40.10">
    <property type="entry name" value="Zinc/RING finger domain, C3HC4 (zinc finger)"/>
    <property type="match status" value="1"/>
</dbReference>
<dbReference type="InterPro" id="IPR026951">
    <property type="entry name" value="PPIL2_U-box_dom"/>
</dbReference>
<dbReference type="OrthoDB" id="407558at2759"/>
<sequence length="569" mass="62372">MGKHKHNRLYVTHDEHAAGLSSGSVGKQAPTGTGGFQRLPFDCCALSLQPFKNPVAAIGEGNRADVFDLLNIVPYIRKYGTNPATGTPLTTNELVKLNFFKNAEGSYHDPITYKPLSQHTHIVFLKTTGNVYDMSSLHMLAIKTKTFRDLIDESPFTKSDVVTIQDPENLGARDLSSYDYVKSDKRVEETDRASDPLRGINVDAAGGAGKVLRMVAQKSKAAEDLAKATSSEANKTPEEGLVAIRPKAQKAYNASNFTNGQASASFTSTSLAPAAKNETAMFDEEEYMFDEMSKVTKEKERIQYKGYATIRTNLGNLNVELHGDRAPKTVYNWIKLAQQGKYDDVVFHRLIPGFMIQGGDPTGTGRGGSSFWGNNFRDEHDLKGAYKHSERGVLSMANRGPNTNGSQFFFTFRPTPHLDGKHTVFGKLVDDDSLQVLSLLETQPVAKKGDAPAEEIKILGIVIVQDPFQTYQDRLNAKISRQDQSEDALALRAAKKAAREADRTTWLGTDLGEKGKRKLEDDGDAAVGKYLASKKQKPPAPSVTNNYDFGGASAKKPKKLGSFGDFSGW</sequence>
<dbReference type="PRINTS" id="PR00153">
    <property type="entry name" value="CSAPPISMRASE"/>
</dbReference>
<evidence type="ECO:0000256" key="12">
    <source>
        <dbReference type="SAM" id="MobiDB-lite"/>
    </source>
</evidence>
<evidence type="ECO:0000256" key="10">
    <source>
        <dbReference type="ARBA" id="ARBA00023235"/>
    </source>
</evidence>
<dbReference type="SUPFAM" id="SSF50891">
    <property type="entry name" value="Cyclophilin-like"/>
    <property type="match status" value="1"/>
</dbReference>
<organism evidence="15 16">
    <name type="scientific">Filobasidium floriforme</name>
    <dbReference type="NCBI Taxonomy" id="5210"/>
    <lineage>
        <taxon>Eukaryota</taxon>
        <taxon>Fungi</taxon>
        <taxon>Dikarya</taxon>
        <taxon>Basidiomycota</taxon>
        <taxon>Agaricomycotina</taxon>
        <taxon>Tremellomycetes</taxon>
        <taxon>Filobasidiales</taxon>
        <taxon>Filobasidiaceae</taxon>
        <taxon>Filobasidium</taxon>
    </lineage>
</organism>
<dbReference type="Gene3D" id="2.40.100.10">
    <property type="entry name" value="Cyclophilin-like"/>
    <property type="match status" value="1"/>
</dbReference>
<feature type="region of interest" description="Disordered" evidence="12">
    <location>
        <begin position="529"/>
        <end position="569"/>
    </location>
</feature>
<comment type="function">
    <text evidence="3">May catalyze the cis-trans isomerization of proline imidic peptide bonds in oligopeptides thereby assisting the folding of proteins. May also function as a chaperone, playing a role in intracellular transport of proteins. May also have a protein ubiquitin ligase activity acting as an E3 ubiquitin protein ligase or as a ubiquitin-ubiquitin ligase promoting elongation of ubiquitin chains on proteins.</text>
</comment>
<comment type="caution">
    <text evidence="15">The sequence shown here is derived from an EMBL/GenBank/DDBJ whole genome shotgun (WGS) entry which is preliminary data.</text>
</comment>
<accession>A0A8K0NPU0</accession>
<dbReference type="InterPro" id="IPR029000">
    <property type="entry name" value="Cyclophilin-like_dom_sf"/>
</dbReference>
<dbReference type="GO" id="GO:0000209">
    <property type="term" value="P:protein polyubiquitination"/>
    <property type="evidence" value="ECO:0007669"/>
    <property type="project" value="TreeGrafter"/>
</dbReference>
<dbReference type="FunFam" id="2.40.100.10:FF:000014">
    <property type="entry name" value="Peptidyl-prolyl cis-trans isomerase cyp65"/>
    <property type="match status" value="1"/>
</dbReference>
<name>A0A8K0NPU0_9TREE</name>
<proteinExistence type="inferred from homology"/>
<dbReference type="InterPro" id="IPR003613">
    <property type="entry name" value="Ubox_domain"/>
</dbReference>
<evidence type="ECO:0000256" key="5">
    <source>
        <dbReference type="ARBA" id="ARBA00004906"/>
    </source>
</evidence>
<dbReference type="AlphaFoldDB" id="A0A8K0NPU0"/>
<evidence type="ECO:0008006" key="17">
    <source>
        <dbReference type="Google" id="ProtNLM"/>
    </source>
</evidence>